<dbReference type="PANTHER" id="PTHR47219:SF9">
    <property type="entry name" value="GTPASE ACTIVATING PROTEIN AND CENTROSOME-ASSOCIATED, ISOFORM B"/>
    <property type="match status" value="1"/>
</dbReference>
<evidence type="ECO:0000313" key="2">
    <source>
        <dbReference type="EMBL" id="GET93707.1"/>
    </source>
</evidence>
<dbReference type="VEuPathDB" id="TriTrypDB:LtaPh_3662400"/>
<dbReference type="EMBL" id="BLBS01000057">
    <property type="protein sequence ID" value="GET93707.1"/>
    <property type="molecule type" value="Genomic_DNA"/>
</dbReference>
<dbReference type="Gene3D" id="1.10.472.80">
    <property type="entry name" value="Ypt/Rab-GAP domain of gyp1p, domain 3"/>
    <property type="match status" value="1"/>
</dbReference>
<dbReference type="Gene3D" id="1.10.10.750">
    <property type="entry name" value="Ypt/Rab-GAP domain of gyp1p, domain 1"/>
    <property type="match status" value="1"/>
</dbReference>
<gene>
    <name evidence="2" type="ORF">LtaPh_3662400</name>
</gene>
<dbReference type="PROSITE" id="PS50086">
    <property type="entry name" value="TBC_RABGAP"/>
    <property type="match status" value="1"/>
</dbReference>
<dbReference type="Pfam" id="PF00566">
    <property type="entry name" value="RabGAP-TBC"/>
    <property type="match status" value="1"/>
</dbReference>
<keyword evidence="3" id="KW-1185">Reference proteome</keyword>
<sequence>MGGLGYTTSLSVEAPNVKAFIRSLLHKLVVLVITSDKNATLSWAAITGVSPTTVMEARIIILPHAEEVELRRGISPAIITSTTGRVGRIAVDTSSEEKQEKILPDRLGVCDGTGKCLAASASLRTSSKKDHLPDSSTEVNNALSAHRRAAYEFHDIFGFLVTEEEKAAEDYERRNNGYSCTYLDRWQYMINHWRTVKGDMLKRYCRRGIPQPNRCVVWQHLLKSWKTKDRFPGVYTRLHSQPLDSQDLAGVILRDLDRTFPTNRLFSVESGHGQQMLRRILNAYANYNPDVGYCQGMGFIAATLILQVEEEEDAFWAFVAVMENTKYNMKAVFAPSFPNLQCAFYVFEGLMRQTMPKLYAHLHDRHPIPPCFYAVHWFMTIFTYYFNFGLVSRIWDMFLCEGWKPVYRMALALLKIEERRLLSLNSDTELLLALKGIQESKSPVKLIETALKIRFKTAYVNQLITEYNAQVG</sequence>
<dbReference type="PANTHER" id="PTHR47219">
    <property type="entry name" value="RAB GTPASE-ACTIVATING PROTEIN 1-LIKE"/>
    <property type="match status" value="1"/>
</dbReference>
<dbReference type="FunFam" id="1.10.8.270:FF:000016">
    <property type="entry name" value="TBC1 domain family member 2A"/>
    <property type="match status" value="1"/>
</dbReference>
<dbReference type="InterPro" id="IPR035969">
    <property type="entry name" value="Rab-GAP_TBC_sf"/>
</dbReference>
<dbReference type="AlphaFoldDB" id="A0A640L1P7"/>
<dbReference type="Proteomes" id="UP000419144">
    <property type="component" value="Unassembled WGS sequence"/>
</dbReference>
<dbReference type="SUPFAM" id="SSF47923">
    <property type="entry name" value="Ypt/Rab-GAP domain of gyp1p"/>
    <property type="match status" value="2"/>
</dbReference>
<dbReference type="InterPro" id="IPR000195">
    <property type="entry name" value="Rab-GAP-TBC_dom"/>
</dbReference>
<evidence type="ECO:0000313" key="3">
    <source>
        <dbReference type="Proteomes" id="UP000419144"/>
    </source>
</evidence>
<dbReference type="GO" id="GO:0031267">
    <property type="term" value="F:small GTPase binding"/>
    <property type="evidence" value="ECO:0007669"/>
    <property type="project" value="TreeGrafter"/>
</dbReference>
<accession>A0A640L1P7</accession>
<comment type="caution">
    <text evidence="2">The sequence shown here is derived from an EMBL/GenBank/DDBJ whole genome shotgun (WGS) entry which is preliminary data.</text>
</comment>
<dbReference type="InterPro" id="IPR050302">
    <property type="entry name" value="Rab_GAP_TBC_domain"/>
</dbReference>
<protein>
    <submittedName>
        <fullName evidence="2">Rab-like GTPase activating protein, putative</fullName>
    </submittedName>
</protein>
<feature type="domain" description="Rab-GAP TBC" evidence="1">
    <location>
        <begin position="208"/>
        <end position="402"/>
    </location>
</feature>
<organism evidence="2 3">
    <name type="scientific">Leishmania tarentolae</name>
    <name type="common">Sauroleishmania tarentolae</name>
    <dbReference type="NCBI Taxonomy" id="5689"/>
    <lineage>
        <taxon>Eukaryota</taxon>
        <taxon>Discoba</taxon>
        <taxon>Euglenozoa</taxon>
        <taxon>Kinetoplastea</taxon>
        <taxon>Metakinetoplastina</taxon>
        <taxon>Trypanosomatida</taxon>
        <taxon>Trypanosomatidae</taxon>
        <taxon>Leishmaniinae</taxon>
        <taxon>Leishmania</taxon>
        <taxon>lizard Leishmania</taxon>
    </lineage>
</organism>
<dbReference type="GO" id="GO:0005096">
    <property type="term" value="F:GTPase activator activity"/>
    <property type="evidence" value="ECO:0007669"/>
    <property type="project" value="TreeGrafter"/>
</dbReference>
<dbReference type="OrthoDB" id="295078at2759"/>
<dbReference type="Gene3D" id="1.10.8.270">
    <property type="entry name" value="putative rabgap domain of human tbc1 domain family member 14 like domains"/>
    <property type="match status" value="1"/>
</dbReference>
<proteinExistence type="predicted"/>
<reference evidence="2" key="1">
    <citation type="submission" date="2019-11" db="EMBL/GenBank/DDBJ databases">
        <title>Leishmania tarentolae CDS.</title>
        <authorList>
            <person name="Goto Y."/>
            <person name="Yamagishi J."/>
        </authorList>
    </citation>
    <scope>NUCLEOTIDE SEQUENCE [LARGE SCALE GENOMIC DNA]</scope>
    <source>
        <strain evidence="2">Parrot Tar II</strain>
    </source>
</reference>
<dbReference type="SMART" id="SM00164">
    <property type="entry name" value="TBC"/>
    <property type="match status" value="1"/>
</dbReference>
<name>A0A640L1P7_LEITA</name>
<evidence type="ECO:0000259" key="1">
    <source>
        <dbReference type="PROSITE" id="PS50086"/>
    </source>
</evidence>